<dbReference type="AlphaFoldDB" id="A0A8A1UJJ3"/>
<reference evidence="1" key="1">
    <citation type="submission" date="2012-12" db="EMBL/GenBank/DDBJ databases">
        <authorList>
            <person name="Pethick F.E."/>
            <person name="MacFadyen A.C."/>
            <person name="Tang Z."/>
            <person name="Sangal V."/>
            <person name="Tze-Tze L."/>
            <person name="Chu J."/>
            <person name="Guo M."/>
            <person name="Kirby R."/>
            <person name="Hoskisson P.A."/>
            <person name="Herron P.R."/>
            <person name="Hunter I.S."/>
        </authorList>
    </citation>
    <scope>NUCLEOTIDE SEQUENCE</scope>
    <source>
        <strain evidence="1">ATCC 10970</strain>
    </source>
</reference>
<accession>A0A8A1UJJ3</accession>
<evidence type="ECO:0000313" key="1">
    <source>
        <dbReference type="EMBL" id="QST80089.1"/>
    </source>
</evidence>
<name>A0A8A1UJJ3_STRR1</name>
<proteinExistence type="predicted"/>
<dbReference type="EMBL" id="CP048261">
    <property type="protein sequence ID" value="QST80089.1"/>
    <property type="molecule type" value="Genomic_DNA"/>
</dbReference>
<evidence type="ECO:0000313" key="2">
    <source>
        <dbReference type="Proteomes" id="UP000011074"/>
    </source>
</evidence>
<gene>
    <name evidence="1" type="ORF">SRIM_007770</name>
</gene>
<protein>
    <recommendedName>
        <fullName evidence="3">DUF1877 family protein</fullName>
    </recommendedName>
</protein>
<sequence>MGCRGRGKGVAGRSQGWSNPVMSLSVDVFVIGPDGTRELLDVPPDASDLAGFESWRRTVWGAPAVRSLGARFLPRLADGDCVVQPHEVAEFAAECALLREHQERVVRAVLEADDGERPKTYEELLHLFGRRLDNIIDAARRAREAGGGVIVW</sequence>
<dbReference type="Proteomes" id="UP000011074">
    <property type="component" value="Chromosome"/>
</dbReference>
<organism evidence="1 2">
    <name type="scientific">Streptomyces rimosus subsp. rimosus (strain ATCC 10970 / DSM 40260 / JCM 4667 / NRRL 2234)</name>
    <dbReference type="NCBI Taxonomy" id="1265868"/>
    <lineage>
        <taxon>Bacteria</taxon>
        <taxon>Bacillati</taxon>
        <taxon>Actinomycetota</taxon>
        <taxon>Actinomycetes</taxon>
        <taxon>Kitasatosporales</taxon>
        <taxon>Streptomycetaceae</taxon>
        <taxon>Streptomyces</taxon>
    </lineage>
</organism>
<reference evidence="1" key="2">
    <citation type="submission" date="2020-01" db="EMBL/GenBank/DDBJ databases">
        <authorList>
            <person name="Algora L."/>
            <person name="Schniete J.K."/>
            <person name="MacFadyen A."/>
            <person name="Hoskisson P.A."/>
            <person name="Hunter I.S."/>
            <person name="Herron P.R."/>
        </authorList>
    </citation>
    <scope>NUCLEOTIDE SEQUENCE</scope>
    <source>
        <strain evidence="1">ATCC 10970</strain>
    </source>
</reference>
<evidence type="ECO:0008006" key="3">
    <source>
        <dbReference type="Google" id="ProtNLM"/>
    </source>
</evidence>
<reference evidence="1" key="3">
    <citation type="journal article" date="2021" name="bioRxiv">
        <title>Bilateral symmetry of linear streptomycete chromosomes.</title>
        <authorList>
            <person name="Algora-Gallardo L."/>
            <person name="Schniete J.K."/>
            <person name="Mark D.R."/>
            <person name="Hunter I.S."/>
            <person name="Herron P.R."/>
        </authorList>
    </citation>
    <scope>NUCLEOTIDE SEQUENCE</scope>
    <source>
        <strain evidence="1">ATCC 10970</strain>
    </source>
</reference>